<name>A0A554N9X0_9EURY</name>
<gene>
    <name evidence="2" type="ORF">DP107_08035</name>
</gene>
<dbReference type="Proteomes" id="UP000319894">
    <property type="component" value="Unassembled WGS sequence"/>
</dbReference>
<keyword evidence="3" id="KW-1185">Reference proteome</keyword>
<dbReference type="AlphaFoldDB" id="A0A554N9X0"/>
<sequence length="191" mass="19688">MTRTNYLSGIAVSSSGGSTVVTDDGEGFRGPDVAAYGRTEVAAEARTDTDEDGTFGGVNGYTKLTGTPMAAPSTCGLAGLVMQAMEEDGPAGLDLPSPEGLYANDMDDRDRLAWTLRAKAALLGTTTAFNALPWHGDQVPAYTPGQRDPYEGFGRLSHGAAVDAVSRDLATGGDTVELLGLDVPDDEQAAG</sequence>
<reference evidence="2 3" key="1">
    <citation type="submission" date="2018-06" db="EMBL/GenBank/DDBJ databases">
        <title>Natronomonas sp. F16-60 a new haloarchaeon isolated from a solar saltern of Isla Cristina, Huelva, Spain.</title>
        <authorList>
            <person name="Duran-Viseras A."/>
            <person name="Sanchez-Porro C."/>
            <person name="Ventosa A."/>
        </authorList>
    </citation>
    <scope>NUCLEOTIDE SEQUENCE [LARGE SCALE GENOMIC DNA]</scope>
    <source>
        <strain evidence="2 3">F16-60</strain>
    </source>
</reference>
<dbReference type="InterPro" id="IPR000209">
    <property type="entry name" value="Peptidase_S8/S53_dom"/>
</dbReference>
<organism evidence="2 3">
    <name type="scientific">Haloglomus irregulare</name>
    <dbReference type="NCBI Taxonomy" id="2234134"/>
    <lineage>
        <taxon>Archaea</taxon>
        <taxon>Methanobacteriati</taxon>
        <taxon>Methanobacteriota</taxon>
        <taxon>Stenosarchaea group</taxon>
        <taxon>Halobacteria</taxon>
        <taxon>Halobacteriales</taxon>
        <taxon>Natronomonadaceae</taxon>
        <taxon>Haloglomus</taxon>
    </lineage>
</organism>
<evidence type="ECO:0000313" key="2">
    <source>
        <dbReference type="EMBL" id="TSD14196.1"/>
    </source>
</evidence>
<dbReference type="GO" id="GO:0006508">
    <property type="term" value="P:proteolysis"/>
    <property type="evidence" value="ECO:0007669"/>
    <property type="project" value="InterPro"/>
</dbReference>
<dbReference type="SUPFAM" id="SSF52743">
    <property type="entry name" value="Subtilisin-like"/>
    <property type="match status" value="1"/>
</dbReference>
<dbReference type="InParanoid" id="A0A554N9X0"/>
<dbReference type="InterPro" id="IPR036852">
    <property type="entry name" value="Peptidase_S8/S53_dom_sf"/>
</dbReference>
<protein>
    <recommendedName>
        <fullName evidence="1">Peptidase S8/S53 domain-containing protein</fullName>
    </recommendedName>
</protein>
<dbReference type="Pfam" id="PF00082">
    <property type="entry name" value="Peptidase_S8"/>
    <property type="match status" value="1"/>
</dbReference>
<proteinExistence type="predicted"/>
<dbReference type="EMBL" id="QMDX01000004">
    <property type="protein sequence ID" value="TSD14196.1"/>
    <property type="molecule type" value="Genomic_DNA"/>
</dbReference>
<dbReference type="Gene3D" id="3.40.50.200">
    <property type="entry name" value="Peptidase S8/S53 domain"/>
    <property type="match status" value="1"/>
</dbReference>
<accession>A0A554N9X0</accession>
<feature type="domain" description="Peptidase S8/S53" evidence="1">
    <location>
        <begin position="10"/>
        <end position="87"/>
    </location>
</feature>
<evidence type="ECO:0000313" key="3">
    <source>
        <dbReference type="Proteomes" id="UP000319894"/>
    </source>
</evidence>
<evidence type="ECO:0000259" key="1">
    <source>
        <dbReference type="Pfam" id="PF00082"/>
    </source>
</evidence>
<dbReference type="GO" id="GO:0004252">
    <property type="term" value="F:serine-type endopeptidase activity"/>
    <property type="evidence" value="ECO:0007669"/>
    <property type="project" value="InterPro"/>
</dbReference>
<comment type="caution">
    <text evidence="2">The sequence shown here is derived from an EMBL/GenBank/DDBJ whole genome shotgun (WGS) entry which is preliminary data.</text>
</comment>